<evidence type="ECO:0000313" key="1">
    <source>
        <dbReference type="EMBL" id="OHA69082.1"/>
    </source>
</evidence>
<dbReference type="Pfam" id="PF05973">
    <property type="entry name" value="Gp49"/>
    <property type="match status" value="1"/>
</dbReference>
<proteinExistence type="predicted"/>
<dbReference type="EMBL" id="MHTY01000008">
    <property type="protein sequence ID" value="OHA69082.1"/>
    <property type="molecule type" value="Genomic_DNA"/>
</dbReference>
<protein>
    <recommendedName>
        <fullName evidence="3">Addiction module toxin RelE</fullName>
    </recommendedName>
</protein>
<accession>A0A1G2RA02</accession>
<evidence type="ECO:0008006" key="3">
    <source>
        <dbReference type="Google" id="ProtNLM"/>
    </source>
</evidence>
<comment type="caution">
    <text evidence="1">The sequence shown here is derived from an EMBL/GenBank/DDBJ whole genome shotgun (WGS) entry which is preliminary data.</text>
</comment>
<evidence type="ECO:0000313" key="2">
    <source>
        <dbReference type="Proteomes" id="UP000178529"/>
    </source>
</evidence>
<reference evidence="1 2" key="1">
    <citation type="journal article" date="2016" name="Nat. Commun.">
        <title>Thousands of microbial genomes shed light on interconnected biogeochemical processes in an aquifer system.</title>
        <authorList>
            <person name="Anantharaman K."/>
            <person name="Brown C.T."/>
            <person name="Hug L.A."/>
            <person name="Sharon I."/>
            <person name="Castelle C.J."/>
            <person name="Probst A.J."/>
            <person name="Thomas B.C."/>
            <person name="Singh A."/>
            <person name="Wilkins M.J."/>
            <person name="Karaoz U."/>
            <person name="Brodie E.L."/>
            <person name="Williams K.H."/>
            <person name="Hubbard S.S."/>
            <person name="Banfield J.F."/>
        </authorList>
    </citation>
    <scope>NUCLEOTIDE SEQUENCE [LARGE SCALE GENOMIC DNA]</scope>
</reference>
<dbReference type="InterPro" id="IPR009241">
    <property type="entry name" value="HigB-like"/>
</dbReference>
<name>A0A1G2RA02_9BACT</name>
<organism evidence="1 2">
    <name type="scientific">Candidatus Wildermuthbacteria bacterium RIFCSPHIGHO2_02_FULL_48_16</name>
    <dbReference type="NCBI Taxonomy" id="1802453"/>
    <lineage>
        <taxon>Bacteria</taxon>
        <taxon>Candidatus Wildermuthiibacteriota</taxon>
    </lineage>
</organism>
<sequence length="104" mass="12016">MEVRIFDKVLEEFIQSLEKPTFARVLRTIGLLKTFGNKLGMPHSKKVVARIFELRVRGEQNVRILYTFHKTKAVLLHGFVKKSNKIPNKEVKIALSKLSALDRI</sequence>
<dbReference type="Proteomes" id="UP000178529">
    <property type="component" value="Unassembled WGS sequence"/>
</dbReference>
<dbReference type="AlphaFoldDB" id="A0A1G2RA02"/>
<gene>
    <name evidence="1" type="ORF">A3J68_01365</name>
</gene>